<dbReference type="Proteomes" id="UP001430356">
    <property type="component" value="Unassembled WGS sequence"/>
</dbReference>
<name>A0AAW0F2D5_9TRYP</name>
<proteinExistence type="predicted"/>
<feature type="compositionally biased region" description="Polar residues" evidence="2">
    <location>
        <begin position="1"/>
        <end position="11"/>
    </location>
</feature>
<evidence type="ECO:0000256" key="1">
    <source>
        <dbReference type="ARBA" id="ARBA00022801"/>
    </source>
</evidence>
<sequence>MTSPRPQQTAPLLNAGEPSATPPARPSRHRHRGRRAREGHKGQRSADADGSGNAPRPAAPRPSTAAARVAHTVAKRPVESEAMVVIRGGDGIAYRRSVQVFFMSDRDQFLLCRPVGNTNIEFRQTVQGGSVAGESPQQTARREAWEEIGIDLDKWAVFLCEVPPLPSPGAAADASSAERRNDAGEIVSETRRAFRYRSKAWKSVGIGGQELYPLLYRLTDAGMAQADVRGWRRGVRPEFRAVEWGALSALAEQAPPSKRVVMEAICSAVAVAAAPFLQPQGTLTTL</sequence>
<keyword evidence="1 4" id="KW-0378">Hydrolase</keyword>
<dbReference type="PROSITE" id="PS51462">
    <property type="entry name" value="NUDIX"/>
    <property type="match status" value="1"/>
</dbReference>
<comment type="caution">
    <text evidence="4">The sequence shown here is derived from an EMBL/GenBank/DDBJ whole genome shotgun (WGS) entry which is preliminary data.</text>
</comment>
<reference evidence="4 5" key="1">
    <citation type="journal article" date="2021" name="MBio">
        <title>A New Model Trypanosomatid, Novymonas esmeraldas: Genomic Perception of Its 'Candidatus Pandoraea novymonadis' Endosymbiont.</title>
        <authorList>
            <person name="Zakharova A."/>
            <person name="Saura A."/>
            <person name="Butenko A."/>
            <person name="Podesvova L."/>
            <person name="Warmusova S."/>
            <person name="Kostygov A.Y."/>
            <person name="Nenarokova A."/>
            <person name="Lukes J."/>
            <person name="Opperdoes F.R."/>
            <person name="Yurchenko V."/>
        </authorList>
    </citation>
    <scope>NUCLEOTIDE SEQUENCE [LARGE SCALE GENOMIC DNA]</scope>
    <source>
        <strain evidence="4 5">E262AT.01</strain>
    </source>
</reference>
<gene>
    <name evidence="4" type="ORF">NESM_000022300</name>
</gene>
<evidence type="ECO:0000313" key="5">
    <source>
        <dbReference type="Proteomes" id="UP001430356"/>
    </source>
</evidence>
<feature type="region of interest" description="Disordered" evidence="2">
    <location>
        <begin position="1"/>
        <end position="65"/>
    </location>
</feature>
<dbReference type="EMBL" id="JAECZO010000001">
    <property type="protein sequence ID" value="KAK7199761.1"/>
    <property type="molecule type" value="Genomic_DNA"/>
</dbReference>
<protein>
    <submittedName>
        <fullName evidence="4">NUDIX hydrolase dihydroneopterin triphosphate pyrophosphohydrolase/hydrolase</fullName>
    </submittedName>
</protein>
<dbReference type="GO" id="GO:0016787">
    <property type="term" value="F:hydrolase activity"/>
    <property type="evidence" value="ECO:0007669"/>
    <property type="project" value="UniProtKB-KW"/>
</dbReference>
<dbReference type="AlphaFoldDB" id="A0AAW0F2D5"/>
<evidence type="ECO:0000313" key="4">
    <source>
        <dbReference type="EMBL" id="KAK7199761.1"/>
    </source>
</evidence>
<evidence type="ECO:0000259" key="3">
    <source>
        <dbReference type="PROSITE" id="PS51462"/>
    </source>
</evidence>
<accession>A0AAW0F2D5</accession>
<organism evidence="4 5">
    <name type="scientific">Novymonas esmeraldas</name>
    <dbReference type="NCBI Taxonomy" id="1808958"/>
    <lineage>
        <taxon>Eukaryota</taxon>
        <taxon>Discoba</taxon>
        <taxon>Euglenozoa</taxon>
        <taxon>Kinetoplastea</taxon>
        <taxon>Metakinetoplastina</taxon>
        <taxon>Trypanosomatida</taxon>
        <taxon>Trypanosomatidae</taxon>
        <taxon>Novymonas</taxon>
    </lineage>
</organism>
<dbReference type="PROSITE" id="PS00893">
    <property type="entry name" value="NUDIX_BOX"/>
    <property type="match status" value="1"/>
</dbReference>
<dbReference type="Pfam" id="PF00293">
    <property type="entry name" value="NUDIX"/>
    <property type="match status" value="1"/>
</dbReference>
<feature type="domain" description="Nudix hydrolase" evidence="3">
    <location>
        <begin position="93"/>
        <end position="267"/>
    </location>
</feature>
<evidence type="ECO:0000256" key="2">
    <source>
        <dbReference type="SAM" id="MobiDB-lite"/>
    </source>
</evidence>
<dbReference type="InterPro" id="IPR020084">
    <property type="entry name" value="NUDIX_hydrolase_CS"/>
</dbReference>
<keyword evidence="5" id="KW-1185">Reference proteome</keyword>
<dbReference type="Gene3D" id="3.90.79.10">
    <property type="entry name" value="Nucleoside Triphosphate Pyrophosphohydrolase"/>
    <property type="match status" value="1"/>
</dbReference>
<dbReference type="InterPro" id="IPR015797">
    <property type="entry name" value="NUDIX_hydrolase-like_dom_sf"/>
</dbReference>
<dbReference type="InterPro" id="IPR000086">
    <property type="entry name" value="NUDIX_hydrolase_dom"/>
</dbReference>
<feature type="compositionally biased region" description="Basic residues" evidence="2">
    <location>
        <begin position="26"/>
        <end position="38"/>
    </location>
</feature>
<dbReference type="SUPFAM" id="SSF55811">
    <property type="entry name" value="Nudix"/>
    <property type="match status" value="1"/>
</dbReference>